<evidence type="ECO:0000313" key="2">
    <source>
        <dbReference type="Proteomes" id="UP000829398"/>
    </source>
</evidence>
<sequence>MGHEECEKSGDKFLGVESDHHDSSSSSSVIIAFPKLKSLVIQGLTELEWDYGITRTGYTFIDIMPRLSSLRIDVCPELKALPDHIHQTTTLKELKIFECELLEERYRKGEGQDWPKISHIPNIDIY</sequence>
<keyword evidence="2" id="KW-1185">Reference proteome</keyword>
<comment type="caution">
    <text evidence="1">The sequence shown here is derived from an EMBL/GenBank/DDBJ whole genome shotgun (WGS) entry which is preliminary data.</text>
</comment>
<organism evidence="1 2">
    <name type="scientific">Citrus sinensis</name>
    <name type="common">Sweet orange</name>
    <name type="synonym">Citrus aurantium var. sinensis</name>
    <dbReference type="NCBI Taxonomy" id="2711"/>
    <lineage>
        <taxon>Eukaryota</taxon>
        <taxon>Viridiplantae</taxon>
        <taxon>Streptophyta</taxon>
        <taxon>Embryophyta</taxon>
        <taxon>Tracheophyta</taxon>
        <taxon>Spermatophyta</taxon>
        <taxon>Magnoliopsida</taxon>
        <taxon>eudicotyledons</taxon>
        <taxon>Gunneridae</taxon>
        <taxon>Pentapetalae</taxon>
        <taxon>rosids</taxon>
        <taxon>malvids</taxon>
        <taxon>Sapindales</taxon>
        <taxon>Rutaceae</taxon>
        <taxon>Aurantioideae</taxon>
        <taxon>Citrus</taxon>
    </lineage>
</organism>
<reference evidence="2" key="1">
    <citation type="journal article" date="2023" name="Hortic. Res.">
        <title>A chromosome-level phased genome enabling allele-level studies in sweet orange: a case study on citrus Huanglongbing tolerance.</title>
        <authorList>
            <person name="Wu B."/>
            <person name="Yu Q."/>
            <person name="Deng Z."/>
            <person name="Duan Y."/>
            <person name="Luo F."/>
            <person name="Gmitter F. Jr."/>
        </authorList>
    </citation>
    <scope>NUCLEOTIDE SEQUENCE [LARGE SCALE GENOMIC DNA]</scope>
    <source>
        <strain evidence="2">cv. Valencia</strain>
    </source>
</reference>
<dbReference type="EMBL" id="CM039176">
    <property type="protein sequence ID" value="KAH9716308.1"/>
    <property type="molecule type" value="Genomic_DNA"/>
</dbReference>
<gene>
    <name evidence="1" type="ORF">KPL71_021418</name>
</gene>
<dbReference type="Proteomes" id="UP000829398">
    <property type="component" value="Chromosome 7"/>
</dbReference>
<evidence type="ECO:0000313" key="1">
    <source>
        <dbReference type="EMBL" id="KAH9716308.1"/>
    </source>
</evidence>
<protein>
    <submittedName>
        <fullName evidence="1">Uncharacterized protein</fullName>
    </submittedName>
</protein>
<accession>A0ACB8JF85</accession>
<name>A0ACB8JF85_CITSI</name>
<proteinExistence type="predicted"/>